<dbReference type="Proteomes" id="UP000807504">
    <property type="component" value="Unassembled WGS sequence"/>
</dbReference>
<protein>
    <submittedName>
        <fullName evidence="1">Uncharacterized protein</fullName>
    </submittedName>
</protein>
<accession>A0A8T0ENJ1</accession>
<dbReference type="AlphaFoldDB" id="A0A8T0ENJ1"/>
<reference evidence="1" key="1">
    <citation type="journal article" date="2020" name="bioRxiv">
        <title>Chromosome-level reference genome of the European wasp spider Argiope bruennichi: a resource for studies on range expansion and evolutionary adaptation.</title>
        <authorList>
            <person name="Sheffer M.M."/>
            <person name="Hoppe A."/>
            <person name="Krehenwinkel H."/>
            <person name="Uhl G."/>
            <person name="Kuss A.W."/>
            <person name="Jensen L."/>
            <person name="Jensen C."/>
            <person name="Gillespie R.G."/>
            <person name="Hoff K.J."/>
            <person name="Prost S."/>
        </authorList>
    </citation>
    <scope>NUCLEOTIDE SEQUENCE</scope>
</reference>
<dbReference type="EMBL" id="JABXBU010002227">
    <property type="protein sequence ID" value="KAF8774236.1"/>
    <property type="molecule type" value="Genomic_DNA"/>
</dbReference>
<evidence type="ECO:0000313" key="2">
    <source>
        <dbReference type="Proteomes" id="UP000807504"/>
    </source>
</evidence>
<evidence type="ECO:0000313" key="1">
    <source>
        <dbReference type="EMBL" id="KAF8774236.1"/>
    </source>
</evidence>
<keyword evidence="2" id="KW-1185">Reference proteome</keyword>
<comment type="caution">
    <text evidence="1">The sequence shown here is derived from an EMBL/GenBank/DDBJ whole genome shotgun (WGS) entry which is preliminary data.</text>
</comment>
<name>A0A8T0ENJ1_ARGBR</name>
<sequence length="78" mass="9208">MFLTRYGLKRGYSSSLELYNSNSILTSYEDKTVLYMAQRRHAVVKEYDANQTRDLMQLTRSPSQMIPEGKEDMTDDYR</sequence>
<reference evidence="1" key="2">
    <citation type="submission" date="2020-06" db="EMBL/GenBank/DDBJ databases">
        <authorList>
            <person name="Sheffer M."/>
        </authorList>
    </citation>
    <scope>NUCLEOTIDE SEQUENCE</scope>
</reference>
<organism evidence="1 2">
    <name type="scientific">Argiope bruennichi</name>
    <name type="common">Wasp spider</name>
    <name type="synonym">Aranea bruennichi</name>
    <dbReference type="NCBI Taxonomy" id="94029"/>
    <lineage>
        <taxon>Eukaryota</taxon>
        <taxon>Metazoa</taxon>
        <taxon>Ecdysozoa</taxon>
        <taxon>Arthropoda</taxon>
        <taxon>Chelicerata</taxon>
        <taxon>Arachnida</taxon>
        <taxon>Araneae</taxon>
        <taxon>Araneomorphae</taxon>
        <taxon>Entelegynae</taxon>
        <taxon>Araneoidea</taxon>
        <taxon>Araneidae</taxon>
        <taxon>Argiope</taxon>
    </lineage>
</organism>
<gene>
    <name evidence="1" type="ORF">HNY73_016811</name>
</gene>
<proteinExistence type="predicted"/>